<feature type="chain" id="PRO_5014474286" description="DUF4412 domain-containing protein" evidence="1">
    <location>
        <begin position="19"/>
        <end position="220"/>
    </location>
</feature>
<name>A0A2K1DZF8_9FLAO</name>
<protein>
    <recommendedName>
        <fullName evidence="4">DUF4412 domain-containing protein</fullName>
    </recommendedName>
</protein>
<keyword evidence="1" id="KW-0732">Signal</keyword>
<organism evidence="2 3">
    <name type="scientific">Hanstruepera neustonica</name>
    <dbReference type="NCBI Taxonomy" id="1445657"/>
    <lineage>
        <taxon>Bacteria</taxon>
        <taxon>Pseudomonadati</taxon>
        <taxon>Bacteroidota</taxon>
        <taxon>Flavobacteriia</taxon>
        <taxon>Flavobacteriales</taxon>
        <taxon>Flavobacteriaceae</taxon>
        <taxon>Hanstruepera</taxon>
    </lineage>
</organism>
<dbReference type="AlphaFoldDB" id="A0A2K1DZF8"/>
<dbReference type="Proteomes" id="UP000236641">
    <property type="component" value="Unassembled WGS sequence"/>
</dbReference>
<gene>
    <name evidence="2" type="ORF">C1T31_07885</name>
</gene>
<evidence type="ECO:0000313" key="2">
    <source>
        <dbReference type="EMBL" id="PNQ73422.1"/>
    </source>
</evidence>
<dbReference type="RefSeq" id="WP_103051945.1">
    <property type="nucleotide sequence ID" value="NZ_POWF01000003.1"/>
</dbReference>
<evidence type="ECO:0000313" key="3">
    <source>
        <dbReference type="Proteomes" id="UP000236641"/>
    </source>
</evidence>
<evidence type="ECO:0008006" key="4">
    <source>
        <dbReference type="Google" id="ProtNLM"/>
    </source>
</evidence>
<keyword evidence="3" id="KW-1185">Reference proteome</keyword>
<feature type="signal peptide" evidence="1">
    <location>
        <begin position="1"/>
        <end position="18"/>
    </location>
</feature>
<reference evidence="2 3" key="1">
    <citation type="submission" date="2018-01" db="EMBL/GenBank/DDBJ databases">
        <title>The draft genome of Hanstruepera neustonica JCM19743.</title>
        <authorList>
            <person name="He R.-H."/>
            <person name="Du Z.-J."/>
        </authorList>
    </citation>
    <scope>NUCLEOTIDE SEQUENCE [LARGE SCALE GENOMIC DNA]</scope>
    <source>
        <strain evidence="2 3">JCM19743</strain>
    </source>
</reference>
<proteinExistence type="predicted"/>
<comment type="caution">
    <text evidence="2">The sequence shown here is derived from an EMBL/GenBank/DDBJ whole genome shotgun (WGS) entry which is preliminary data.</text>
</comment>
<dbReference type="EMBL" id="POWF01000003">
    <property type="protein sequence ID" value="PNQ73422.1"/>
    <property type="molecule type" value="Genomic_DNA"/>
</dbReference>
<accession>A0A2K1DZF8</accession>
<sequence>MKKILFVLVCVLSLSSFAQEAITEGIAKSKQTMSSDNEQMQAQLAMIGEVLTTTYFKDNKTRSETFNLMSGNSITIMNADTKEMLIMMDNQMVGKKYMTKSMEPGEEDMKDVTIEKGDETKTVLGYECQEYNLTVSKDGAEVKMDMFVTDKISAISNQAVQMGTKVEGFPLYMEMTMSQMGMNIKITHEVTEIKKETVSDEKFEMTPEEGYEKTDKLMGF</sequence>
<evidence type="ECO:0000256" key="1">
    <source>
        <dbReference type="SAM" id="SignalP"/>
    </source>
</evidence>
<dbReference type="OrthoDB" id="676537at2"/>